<keyword evidence="3" id="KW-0274">FAD</keyword>
<dbReference type="GO" id="GO:0071949">
    <property type="term" value="F:FAD binding"/>
    <property type="evidence" value="ECO:0007669"/>
    <property type="project" value="InterPro"/>
</dbReference>
<keyword evidence="2" id="KW-0285">Flavoprotein</keyword>
<evidence type="ECO:0000256" key="1">
    <source>
        <dbReference type="ARBA" id="ARBA00005466"/>
    </source>
</evidence>
<dbReference type="OrthoDB" id="2151789at2759"/>
<dbReference type="VEuPathDB" id="FungiDB:MYCFIDRAFT_98077"/>
<feature type="non-terminal residue" evidence="6">
    <location>
        <position position="458"/>
    </location>
</feature>
<evidence type="ECO:0000256" key="3">
    <source>
        <dbReference type="ARBA" id="ARBA00022827"/>
    </source>
</evidence>
<dbReference type="Pfam" id="PF01565">
    <property type="entry name" value="FAD_binding_4"/>
    <property type="match status" value="1"/>
</dbReference>
<reference evidence="6 7" key="1">
    <citation type="journal article" date="2012" name="PLoS Pathog.">
        <title>Diverse lifestyles and strategies of plant pathogenesis encoded in the genomes of eighteen Dothideomycetes fungi.</title>
        <authorList>
            <person name="Ohm R.A."/>
            <person name="Feau N."/>
            <person name="Henrissat B."/>
            <person name="Schoch C.L."/>
            <person name="Horwitz B.A."/>
            <person name="Barry K.W."/>
            <person name="Condon B.J."/>
            <person name="Copeland A.C."/>
            <person name="Dhillon B."/>
            <person name="Glaser F."/>
            <person name="Hesse C.N."/>
            <person name="Kosti I."/>
            <person name="LaButti K."/>
            <person name="Lindquist E.A."/>
            <person name="Lucas S."/>
            <person name="Salamov A.A."/>
            <person name="Bradshaw R.E."/>
            <person name="Ciuffetti L."/>
            <person name="Hamelin R.C."/>
            <person name="Kema G.H.J."/>
            <person name="Lawrence C."/>
            <person name="Scott J.A."/>
            <person name="Spatafora J.W."/>
            <person name="Turgeon B.G."/>
            <person name="de Wit P.J.G.M."/>
            <person name="Zhong S."/>
            <person name="Goodwin S.B."/>
            <person name="Grigoriev I.V."/>
        </authorList>
    </citation>
    <scope>NUCLEOTIDE SEQUENCE [LARGE SCALE GENOMIC DNA]</scope>
    <source>
        <strain evidence="6 7">CIRAD86</strain>
    </source>
</reference>
<dbReference type="EMBL" id="KB446557">
    <property type="protein sequence ID" value="EME85110.1"/>
    <property type="molecule type" value="Genomic_DNA"/>
</dbReference>
<dbReference type="PANTHER" id="PTHR42973:SF54">
    <property type="entry name" value="FAD-BINDING PCMH-TYPE DOMAIN-CONTAINING PROTEIN"/>
    <property type="match status" value="1"/>
</dbReference>
<dbReference type="InterPro" id="IPR006094">
    <property type="entry name" value="Oxid_FAD_bind_N"/>
</dbReference>
<dbReference type="InterPro" id="IPR006093">
    <property type="entry name" value="Oxy_OxRdtase_FAD_BS"/>
</dbReference>
<proteinExistence type="inferred from homology"/>
<dbReference type="SUPFAM" id="SSF56176">
    <property type="entry name" value="FAD-binding/transporter-associated domain-like"/>
    <property type="match status" value="1"/>
</dbReference>
<dbReference type="InterPro" id="IPR036318">
    <property type="entry name" value="FAD-bd_PCMH-like_sf"/>
</dbReference>
<gene>
    <name evidence="6" type="ORF">MYCFIDRAFT_98077</name>
</gene>
<evidence type="ECO:0000256" key="4">
    <source>
        <dbReference type="ARBA" id="ARBA00023002"/>
    </source>
</evidence>
<dbReference type="PROSITE" id="PS51387">
    <property type="entry name" value="FAD_PCMH"/>
    <property type="match status" value="1"/>
</dbReference>
<keyword evidence="7" id="KW-1185">Reference proteome</keyword>
<dbReference type="KEGG" id="pfj:MYCFIDRAFT_98077"/>
<feature type="domain" description="FAD-binding PCMH-type" evidence="5">
    <location>
        <begin position="33"/>
        <end position="205"/>
    </location>
</feature>
<sequence length="458" mass="50040">CDLLSATFPAQVSASHDKSYADSQAAYWTAQQAELTPECRFYPRNARDIAEALADIIIPQNVSIAVASGGHSSNTGASNIDHGITIDLARLNQVSLADKNSAVYLGPGARWEDVYAVLEPHNLTVSGGRVAHVGVGGYVLGGGLSWFTNEHGWTCDSVLDLQVVTPRGQILWATEHYNDDIFYALKGSLGAFGIVTQIKMPTISNSAVYAGEVAYSPGSDETAKLFDALDDLGNRAKTEPEQSGYLSFAWSEARKQFEYTAYLLNTEGDSDLIQPFTAIPHKASSLRRTTIGSSAKEISKTNPPGQRRTKFTLTSKSSTKAMSAIHDTITSFTSTLKFDQSGTLTVTFQPLTLPHLPSQPNIFNLNPHHGPLLLLLILEISWTNSSQDSYFETSSKNLRIALEKNLRDLSALHPFIYPNFAARDQNPFANLTPSQRGMLKAIQKKYDPGDVWRRLVPG</sequence>
<dbReference type="HOGENOM" id="CLU_018354_1_2_1"/>
<dbReference type="AlphaFoldDB" id="M2Z5L7"/>
<evidence type="ECO:0000313" key="6">
    <source>
        <dbReference type="EMBL" id="EME85110.1"/>
    </source>
</evidence>
<dbReference type="InterPro" id="IPR016166">
    <property type="entry name" value="FAD-bd_PCMH"/>
</dbReference>
<dbReference type="InterPro" id="IPR016169">
    <property type="entry name" value="FAD-bd_PCMH_sub2"/>
</dbReference>
<dbReference type="InterPro" id="IPR050416">
    <property type="entry name" value="FAD-linked_Oxidoreductase"/>
</dbReference>
<keyword evidence="4" id="KW-0560">Oxidoreductase</keyword>
<evidence type="ECO:0000313" key="7">
    <source>
        <dbReference type="Proteomes" id="UP000016932"/>
    </source>
</evidence>
<organism evidence="6 7">
    <name type="scientific">Pseudocercospora fijiensis (strain CIRAD86)</name>
    <name type="common">Black leaf streak disease fungus</name>
    <name type="synonym">Mycosphaerella fijiensis</name>
    <dbReference type="NCBI Taxonomy" id="383855"/>
    <lineage>
        <taxon>Eukaryota</taxon>
        <taxon>Fungi</taxon>
        <taxon>Dikarya</taxon>
        <taxon>Ascomycota</taxon>
        <taxon>Pezizomycotina</taxon>
        <taxon>Dothideomycetes</taxon>
        <taxon>Dothideomycetidae</taxon>
        <taxon>Mycosphaerellales</taxon>
        <taxon>Mycosphaerellaceae</taxon>
        <taxon>Pseudocercospora</taxon>
    </lineage>
</organism>
<dbReference type="PANTHER" id="PTHR42973">
    <property type="entry name" value="BINDING OXIDOREDUCTASE, PUTATIVE (AFU_ORTHOLOGUE AFUA_1G17690)-RELATED"/>
    <property type="match status" value="1"/>
</dbReference>
<dbReference type="Proteomes" id="UP000016932">
    <property type="component" value="Unassembled WGS sequence"/>
</dbReference>
<protein>
    <recommendedName>
        <fullName evidence="5">FAD-binding PCMH-type domain-containing protein</fullName>
    </recommendedName>
</protein>
<dbReference type="PROSITE" id="PS00862">
    <property type="entry name" value="OX2_COVAL_FAD"/>
    <property type="match status" value="1"/>
</dbReference>
<comment type="similarity">
    <text evidence="1">Belongs to the oxygen-dependent FAD-linked oxidoreductase family.</text>
</comment>
<name>M2Z5L7_PSEFD</name>
<evidence type="ECO:0000256" key="2">
    <source>
        <dbReference type="ARBA" id="ARBA00022630"/>
    </source>
</evidence>
<dbReference type="GO" id="GO:0016491">
    <property type="term" value="F:oxidoreductase activity"/>
    <property type="evidence" value="ECO:0007669"/>
    <property type="project" value="UniProtKB-KW"/>
</dbReference>
<dbReference type="GeneID" id="19342962"/>
<dbReference type="Gene3D" id="3.30.465.10">
    <property type="match status" value="1"/>
</dbReference>
<feature type="non-terminal residue" evidence="6">
    <location>
        <position position="1"/>
    </location>
</feature>
<dbReference type="eggNOG" id="KOG1231">
    <property type="taxonomic scope" value="Eukaryota"/>
</dbReference>
<accession>M2Z5L7</accession>
<dbReference type="RefSeq" id="XP_007925592.1">
    <property type="nucleotide sequence ID" value="XM_007927401.1"/>
</dbReference>
<evidence type="ECO:0000259" key="5">
    <source>
        <dbReference type="PROSITE" id="PS51387"/>
    </source>
</evidence>